<evidence type="ECO:0000256" key="8">
    <source>
        <dbReference type="ARBA" id="ARBA00022801"/>
    </source>
</evidence>
<dbReference type="Pfam" id="PF01872">
    <property type="entry name" value="RibD_C"/>
    <property type="match status" value="1"/>
</dbReference>
<dbReference type="GO" id="GO:0008835">
    <property type="term" value="F:diaminohydroxyphosphoribosylaminopyrimidine deaminase activity"/>
    <property type="evidence" value="ECO:0007669"/>
    <property type="project" value="UniProtKB-EC"/>
</dbReference>
<keyword evidence="8" id="KW-0378">Hydrolase</keyword>
<evidence type="ECO:0000256" key="10">
    <source>
        <dbReference type="ARBA" id="ARBA00023268"/>
    </source>
</evidence>
<sequence>MACASFAKLNAASSQWIGQRSFAQRPESSTHLATSQVSVPIRASSCTEELVKTTVSLSLHPLLLVRNQVARERCEFYNSAKRMSKSQIGCGKDGGRLARVRCGGLAQDDGVDSEEKDKFYMRKCVELAAKATGFTSPNPMVGCVIVKDGKIVGQGFHPKAGQPHAEVFALRDAGDLAENATAYVSLEPCNHYGRTPPCTEALIKAKVKKVVIGMVDPNPIVASKGVDRLREVGIEVRFSVEEDLCRRLNEAYIHKMLTGKPFVTLRYSLSVNGQFLDQLGERVMGSGGYYSKLLQENDAIIFSSALVSGKYSIPASQESGANQPLNIIVASALNSLDQRFNLSAEDSKVIIFTDKETRVKAETAQKDTETVVLNRITLDGILEYCKQQGMCSVLVDLRGSYGDLEELLQEAVEQNMLQKIVVEVLPLWEGREGRDVMVSLTSLGKKLKLKNLQAKTSNESIVLEGYV</sequence>
<dbReference type="SUPFAM" id="SSF53927">
    <property type="entry name" value="Cytidine deaminase-like"/>
    <property type="match status" value="1"/>
</dbReference>
<evidence type="ECO:0000256" key="3">
    <source>
        <dbReference type="ARBA" id="ARBA00004910"/>
    </source>
</evidence>
<dbReference type="InterPro" id="IPR016193">
    <property type="entry name" value="Cytidine_deaminase-like"/>
</dbReference>
<dbReference type="GO" id="GO:0008270">
    <property type="term" value="F:zinc ion binding"/>
    <property type="evidence" value="ECO:0007669"/>
    <property type="project" value="InterPro"/>
</dbReference>
<evidence type="ECO:0000259" key="13">
    <source>
        <dbReference type="PROSITE" id="PS51747"/>
    </source>
</evidence>
<comment type="pathway">
    <text evidence="2">Cofactor biosynthesis; riboflavin biosynthesis; 5-amino-6-(D-ribitylamino)uracil from GTP: step 2/4.</text>
</comment>
<evidence type="ECO:0000256" key="5">
    <source>
        <dbReference type="ARBA" id="ARBA00013173"/>
    </source>
</evidence>
<dbReference type="EC" id="3.5.4.26" evidence="4"/>
<evidence type="ECO:0000256" key="2">
    <source>
        <dbReference type="ARBA" id="ARBA00004882"/>
    </source>
</evidence>
<evidence type="ECO:0000256" key="11">
    <source>
        <dbReference type="ARBA" id="ARBA00058389"/>
    </source>
</evidence>
<dbReference type="SUPFAM" id="SSF53597">
    <property type="entry name" value="Dihydrofolate reductase-like"/>
    <property type="match status" value="1"/>
</dbReference>
<dbReference type="NCBIfam" id="TIGR00326">
    <property type="entry name" value="eubact_ribD"/>
    <property type="match status" value="1"/>
</dbReference>
<evidence type="ECO:0000313" key="15">
    <source>
        <dbReference type="Proteomes" id="UP000593562"/>
    </source>
</evidence>
<dbReference type="InterPro" id="IPR024072">
    <property type="entry name" value="DHFR-like_dom_sf"/>
</dbReference>
<dbReference type="InParanoid" id="A0A7J7CCR3"/>
<reference evidence="14 15" key="1">
    <citation type="journal article" date="2020" name="Nat. Commun.">
        <title>Genome of Tripterygium wilfordii and identification of cytochrome P450 involved in triptolide biosynthesis.</title>
        <authorList>
            <person name="Tu L."/>
            <person name="Su P."/>
            <person name="Zhang Z."/>
            <person name="Gao L."/>
            <person name="Wang J."/>
            <person name="Hu T."/>
            <person name="Zhou J."/>
            <person name="Zhang Y."/>
            <person name="Zhao Y."/>
            <person name="Liu Y."/>
            <person name="Song Y."/>
            <person name="Tong Y."/>
            <person name="Lu Y."/>
            <person name="Yang J."/>
            <person name="Xu C."/>
            <person name="Jia M."/>
            <person name="Peters R.J."/>
            <person name="Huang L."/>
            <person name="Gao W."/>
        </authorList>
    </citation>
    <scope>NUCLEOTIDE SEQUENCE [LARGE SCALE GENOMIC DNA]</scope>
    <source>
        <strain evidence="15">cv. XIE 37</strain>
        <tissue evidence="14">Leaf</tissue>
    </source>
</reference>
<evidence type="ECO:0000256" key="7">
    <source>
        <dbReference type="ARBA" id="ARBA00022723"/>
    </source>
</evidence>
<dbReference type="FunCoup" id="A0A7J7CCR3">
    <property type="interactions" value="1109"/>
</dbReference>
<comment type="function">
    <text evidence="11">Monofunctional pyrimidine deaminase involved in the riboflavin biosynthesis pathway. Also has a reductase domain that lacks catalytically essential substrate-binding residues.</text>
</comment>
<evidence type="ECO:0000313" key="14">
    <source>
        <dbReference type="EMBL" id="KAF5731725.1"/>
    </source>
</evidence>
<name>A0A7J7CCR3_TRIWF</name>
<keyword evidence="10" id="KW-0511">Multifunctional enzyme</keyword>
<dbReference type="CDD" id="cd01284">
    <property type="entry name" value="Riboflavin_deaminase-reductase"/>
    <property type="match status" value="1"/>
</dbReference>
<protein>
    <recommendedName>
        <fullName evidence="12">Riboflavin biosynthesis protein PYRD, chloroplastic</fullName>
        <ecNumber evidence="5">1.1.1.193</ecNumber>
        <ecNumber evidence="4">3.5.4.26</ecNumber>
    </recommendedName>
</protein>
<evidence type="ECO:0000256" key="4">
    <source>
        <dbReference type="ARBA" id="ARBA00012766"/>
    </source>
</evidence>
<evidence type="ECO:0000256" key="6">
    <source>
        <dbReference type="ARBA" id="ARBA00022619"/>
    </source>
</evidence>
<dbReference type="Gene3D" id="3.40.430.10">
    <property type="entry name" value="Dihydrofolate Reductase, subunit A"/>
    <property type="match status" value="1"/>
</dbReference>
<keyword evidence="15" id="KW-1185">Reference proteome</keyword>
<dbReference type="UniPathway" id="UPA00275">
    <property type="reaction ID" value="UER00401"/>
</dbReference>
<feature type="domain" description="CMP/dCMP-type deaminase" evidence="13">
    <location>
        <begin position="115"/>
        <end position="237"/>
    </location>
</feature>
<dbReference type="InterPro" id="IPR016192">
    <property type="entry name" value="APOBEC/CMP_deaminase_Zn-bd"/>
</dbReference>
<evidence type="ECO:0000256" key="9">
    <source>
        <dbReference type="ARBA" id="ARBA00022833"/>
    </source>
</evidence>
<evidence type="ECO:0000256" key="1">
    <source>
        <dbReference type="ARBA" id="ARBA00001947"/>
    </source>
</evidence>
<accession>A0A7J7CCR3</accession>
<keyword evidence="7" id="KW-0479">Metal-binding</keyword>
<evidence type="ECO:0000256" key="12">
    <source>
        <dbReference type="ARBA" id="ARBA00070721"/>
    </source>
</evidence>
<organism evidence="14 15">
    <name type="scientific">Tripterygium wilfordii</name>
    <name type="common">Thunder God vine</name>
    <dbReference type="NCBI Taxonomy" id="458696"/>
    <lineage>
        <taxon>Eukaryota</taxon>
        <taxon>Viridiplantae</taxon>
        <taxon>Streptophyta</taxon>
        <taxon>Embryophyta</taxon>
        <taxon>Tracheophyta</taxon>
        <taxon>Spermatophyta</taxon>
        <taxon>Magnoliopsida</taxon>
        <taxon>eudicotyledons</taxon>
        <taxon>Gunneridae</taxon>
        <taxon>Pentapetalae</taxon>
        <taxon>rosids</taxon>
        <taxon>fabids</taxon>
        <taxon>Celastrales</taxon>
        <taxon>Celastraceae</taxon>
        <taxon>Tripterygium</taxon>
    </lineage>
</organism>
<dbReference type="Proteomes" id="UP000593562">
    <property type="component" value="Unassembled WGS sequence"/>
</dbReference>
<dbReference type="EC" id="1.1.1.193" evidence="5"/>
<proteinExistence type="predicted"/>
<comment type="pathway">
    <text evidence="3">Cofactor biosynthesis; riboflavin biosynthesis; 5-amino-6-(D-ribitylamino)uracil from GTP: step 3/4.</text>
</comment>
<dbReference type="Pfam" id="PF00383">
    <property type="entry name" value="dCMP_cyt_deam_1"/>
    <property type="match status" value="1"/>
</dbReference>
<dbReference type="PANTHER" id="PTHR11079:SF162">
    <property type="entry name" value="RIBOFLAVIN BIOSYNTHESIS PROTEIN PYRD, CHLOROPLASTIC"/>
    <property type="match status" value="1"/>
</dbReference>
<dbReference type="Gene3D" id="3.40.140.10">
    <property type="entry name" value="Cytidine Deaminase, domain 2"/>
    <property type="match status" value="1"/>
</dbReference>
<keyword evidence="9" id="KW-0862">Zinc</keyword>
<dbReference type="PROSITE" id="PS51747">
    <property type="entry name" value="CYT_DCMP_DEAMINASES_2"/>
    <property type="match status" value="1"/>
</dbReference>
<dbReference type="InterPro" id="IPR002734">
    <property type="entry name" value="RibDG_C"/>
</dbReference>
<dbReference type="FunFam" id="3.40.140.10:FF:000025">
    <property type="entry name" value="Riboflavin biosynthesis protein RibD"/>
    <property type="match status" value="1"/>
</dbReference>
<dbReference type="InterPro" id="IPR002125">
    <property type="entry name" value="CMP_dCMP_dom"/>
</dbReference>
<dbReference type="PROSITE" id="PS00903">
    <property type="entry name" value="CYT_DCMP_DEAMINASES_1"/>
    <property type="match status" value="1"/>
</dbReference>
<dbReference type="AlphaFoldDB" id="A0A7J7CCR3"/>
<dbReference type="OrthoDB" id="252265at2759"/>
<comment type="cofactor">
    <cofactor evidence="1">
        <name>Zn(2+)</name>
        <dbReference type="ChEBI" id="CHEBI:29105"/>
    </cofactor>
</comment>
<dbReference type="EMBL" id="JAAARO010000018">
    <property type="protein sequence ID" value="KAF5731725.1"/>
    <property type="molecule type" value="Genomic_DNA"/>
</dbReference>
<dbReference type="InterPro" id="IPR004794">
    <property type="entry name" value="Eubact_RibD"/>
</dbReference>
<gene>
    <name evidence="14" type="ORF">HS088_TW18G00409</name>
</gene>
<dbReference type="GO" id="GO:0008703">
    <property type="term" value="F:5-amino-6-(5-phosphoribosylamino)uracil reductase activity"/>
    <property type="evidence" value="ECO:0007669"/>
    <property type="project" value="UniProtKB-EC"/>
</dbReference>
<comment type="caution">
    <text evidence="14">The sequence shown here is derived from an EMBL/GenBank/DDBJ whole genome shotgun (WGS) entry which is preliminary data.</text>
</comment>
<dbReference type="GO" id="GO:0009231">
    <property type="term" value="P:riboflavin biosynthetic process"/>
    <property type="evidence" value="ECO:0007669"/>
    <property type="project" value="UniProtKB-UniPathway"/>
</dbReference>
<dbReference type="PANTHER" id="PTHR11079">
    <property type="entry name" value="CYTOSINE DEAMINASE FAMILY MEMBER"/>
    <property type="match status" value="1"/>
</dbReference>
<keyword evidence="6" id="KW-0686">Riboflavin biosynthesis</keyword>